<keyword evidence="3" id="KW-1185">Reference proteome</keyword>
<dbReference type="OrthoDB" id="9815541at2"/>
<feature type="domain" description="Peptidoglycan binding-like" evidence="1">
    <location>
        <begin position="11"/>
        <end position="69"/>
    </location>
</feature>
<accession>A0A1I2DPR9</accession>
<dbReference type="STRING" id="1798228.SAMN05216574_10672"/>
<dbReference type="InterPro" id="IPR036366">
    <property type="entry name" value="PGBDSf"/>
</dbReference>
<protein>
    <submittedName>
        <fullName evidence="2">Putative peptidoglycan binding domain-containing protein</fullName>
    </submittedName>
</protein>
<evidence type="ECO:0000259" key="1">
    <source>
        <dbReference type="Pfam" id="PF01471"/>
    </source>
</evidence>
<dbReference type="Gene3D" id="1.10.101.10">
    <property type="entry name" value="PGBD-like superfamily/PGBD"/>
    <property type="match status" value="1"/>
</dbReference>
<dbReference type="InterPro" id="IPR002477">
    <property type="entry name" value="Peptidoglycan-bd-like"/>
</dbReference>
<dbReference type="Pfam" id="PF01471">
    <property type="entry name" value="PG_binding_1"/>
    <property type="match status" value="1"/>
</dbReference>
<dbReference type="InterPro" id="IPR036365">
    <property type="entry name" value="PGBD-like_sf"/>
</dbReference>
<sequence>MSRTRVGLGASGPDVELAQRLLGVAAEQGASPGPTGRFDVATLAAVVSFQLQHGLPASGVVDDRVWEVLTAGVAGGSHDEVYEHAAAALAEGRVPTFAGLSGEQVARAFLAAFPGLNPAPAWLEEFTDRVHRLSGGTSSLREGDPAEFEFRPKGPAALLVLERPGEQRRVVIMPAAQPIVFDE</sequence>
<dbReference type="AlphaFoldDB" id="A0A1I2DPR9"/>
<dbReference type="SUPFAM" id="SSF47090">
    <property type="entry name" value="PGBD-like"/>
    <property type="match status" value="1"/>
</dbReference>
<dbReference type="RefSeq" id="WP_092196649.1">
    <property type="nucleotide sequence ID" value="NZ_FOND01000006.1"/>
</dbReference>
<proteinExistence type="predicted"/>
<evidence type="ECO:0000313" key="2">
    <source>
        <dbReference type="EMBL" id="SFE82429.1"/>
    </source>
</evidence>
<evidence type="ECO:0000313" key="3">
    <source>
        <dbReference type="Proteomes" id="UP000198589"/>
    </source>
</evidence>
<dbReference type="Proteomes" id="UP000198589">
    <property type="component" value="Unassembled WGS sequence"/>
</dbReference>
<reference evidence="3" key="1">
    <citation type="submission" date="2016-10" db="EMBL/GenBank/DDBJ databases">
        <authorList>
            <person name="Varghese N."/>
            <person name="Submissions S."/>
        </authorList>
    </citation>
    <scope>NUCLEOTIDE SEQUENCE [LARGE SCALE GENOMIC DNA]</scope>
    <source>
        <strain evidence="3">DSM 46838</strain>
    </source>
</reference>
<gene>
    <name evidence="2" type="ORF">SAMN05216574_10672</name>
</gene>
<name>A0A1I2DPR9_9ACTN</name>
<organism evidence="2 3">
    <name type="scientific">Blastococcus tunisiensis</name>
    <dbReference type="NCBI Taxonomy" id="1798228"/>
    <lineage>
        <taxon>Bacteria</taxon>
        <taxon>Bacillati</taxon>
        <taxon>Actinomycetota</taxon>
        <taxon>Actinomycetes</taxon>
        <taxon>Geodermatophilales</taxon>
        <taxon>Geodermatophilaceae</taxon>
        <taxon>Blastococcus</taxon>
    </lineage>
</organism>
<dbReference type="EMBL" id="FOND01000006">
    <property type="protein sequence ID" value="SFE82429.1"/>
    <property type="molecule type" value="Genomic_DNA"/>
</dbReference>